<evidence type="ECO:0000313" key="6">
    <source>
        <dbReference type="Proteomes" id="UP000070188"/>
    </source>
</evidence>
<dbReference type="PANTHER" id="PTHR46797:SF1">
    <property type="entry name" value="METHYLPHOSPHONATE SYNTHASE"/>
    <property type="match status" value="1"/>
</dbReference>
<dbReference type="OrthoDB" id="3675359at2"/>
<protein>
    <submittedName>
        <fullName evidence="3">Helix-turn-helix domain protein</fullName>
    </submittedName>
</protein>
<dbReference type="EMBL" id="JYIJ01000015">
    <property type="protein sequence ID" value="KWX04481.1"/>
    <property type="molecule type" value="Genomic_DNA"/>
</dbReference>
<dbReference type="AlphaFoldDB" id="A0A132ND71"/>
<dbReference type="SUPFAM" id="SSF48452">
    <property type="entry name" value="TPR-like"/>
    <property type="match status" value="3"/>
</dbReference>
<dbReference type="Gene3D" id="1.25.40.10">
    <property type="entry name" value="Tetratricopeptide repeat domain"/>
    <property type="match status" value="2"/>
</dbReference>
<reference evidence="5 8" key="2">
    <citation type="submission" date="2015-02" db="EMBL/GenBank/DDBJ databases">
        <title>Physiological reanalysis, assessment of diazotrophy, and genome sequences of multiple isolates of Streptomyces thermoautotrophicus.</title>
        <authorList>
            <person name="MacKellar D.C."/>
            <person name="Lieber L."/>
            <person name="Norman J."/>
            <person name="Bolger A."/>
            <person name="Tobin C."/>
            <person name="Murray J.W."/>
            <person name="Prell J."/>
        </authorList>
    </citation>
    <scope>NUCLEOTIDE SEQUENCE [LARGE SCALE GENOMIC DNA]</scope>
    <source>
        <strain evidence="5 8">UBT1</strain>
    </source>
</reference>
<dbReference type="RefSeq" id="WP_067421054.1">
    <property type="nucleotide sequence ID" value="NZ_CP171739.1"/>
</dbReference>
<dbReference type="InterPro" id="IPR001387">
    <property type="entry name" value="Cro/C1-type_HTH"/>
</dbReference>
<keyword evidence="1" id="KW-0238">DNA-binding</keyword>
<name>A0A132ND71_9ACTN</name>
<dbReference type="GO" id="GO:0003677">
    <property type="term" value="F:DNA binding"/>
    <property type="evidence" value="ECO:0007669"/>
    <property type="project" value="UniProtKB-KW"/>
</dbReference>
<dbReference type="PROSITE" id="PS50943">
    <property type="entry name" value="HTH_CROC1"/>
    <property type="match status" value="1"/>
</dbReference>
<dbReference type="Pfam" id="PF01381">
    <property type="entry name" value="HTH_3"/>
    <property type="match status" value="1"/>
</dbReference>
<evidence type="ECO:0000313" key="3">
    <source>
        <dbReference type="EMBL" id="KWW99764.1"/>
    </source>
</evidence>
<dbReference type="EMBL" id="LAXD01000001">
    <property type="protein sequence ID" value="KWW99764.1"/>
    <property type="molecule type" value="Genomic_DNA"/>
</dbReference>
<accession>A0A132ND71</accession>
<dbReference type="InterPro" id="IPR050807">
    <property type="entry name" value="TransReg_Diox_bact_type"/>
</dbReference>
<dbReference type="STRING" id="1469144.LI90_1403"/>
<dbReference type="PATRIC" id="fig|1469144.10.peg.1542"/>
<dbReference type="SMART" id="SM00530">
    <property type="entry name" value="HTH_XRE"/>
    <property type="match status" value="1"/>
</dbReference>
<keyword evidence="6" id="KW-1185">Reference proteome</keyword>
<reference evidence="7" key="1">
    <citation type="submission" date="2015-02" db="EMBL/GenBank/DDBJ databases">
        <title>Physiological reanalysis, assessment of diazotrophy, and genome sequences of multiple isolates of Streptomyces thermoautotrophicus.</title>
        <authorList>
            <person name="MacKellar D.C."/>
            <person name="Lieber L."/>
            <person name="Norman J."/>
            <person name="Bolger A."/>
            <person name="Tobin C."/>
            <person name="Murray J.W."/>
            <person name="Friesen M."/>
            <person name="Prell J."/>
        </authorList>
    </citation>
    <scope>NUCLEOTIDE SEQUENCE [LARGE SCALE GENOMIC DNA]</scope>
    <source>
        <strain evidence="7">UBT1</strain>
    </source>
</reference>
<dbReference type="Proteomes" id="UP000070659">
    <property type="component" value="Unassembled WGS sequence"/>
</dbReference>
<dbReference type="GO" id="GO:0003700">
    <property type="term" value="F:DNA-binding transcription factor activity"/>
    <property type="evidence" value="ECO:0007669"/>
    <property type="project" value="TreeGrafter"/>
</dbReference>
<organism evidence="5 7">
    <name type="scientific">Carbonactinospora thermoautotrophica</name>
    <dbReference type="NCBI Taxonomy" id="1469144"/>
    <lineage>
        <taxon>Bacteria</taxon>
        <taxon>Bacillati</taxon>
        <taxon>Actinomycetota</taxon>
        <taxon>Actinomycetes</taxon>
        <taxon>Kitasatosporales</taxon>
        <taxon>Carbonactinosporaceae</taxon>
        <taxon>Carbonactinospora</taxon>
    </lineage>
</organism>
<dbReference type="Proteomes" id="UP000070598">
    <property type="component" value="Unassembled WGS sequence"/>
</dbReference>
<dbReference type="InterPro" id="IPR011990">
    <property type="entry name" value="TPR-like_helical_dom_sf"/>
</dbReference>
<evidence type="ECO:0000313" key="4">
    <source>
        <dbReference type="EMBL" id="KWX04481.1"/>
    </source>
</evidence>
<dbReference type="InterPro" id="IPR010982">
    <property type="entry name" value="Lambda_DNA-bd_dom_sf"/>
</dbReference>
<dbReference type="GO" id="GO:0005829">
    <property type="term" value="C:cytosol"/>
    <property type="evidence" value="ECO:0007669"/>
    <property type="project" value="TreeGrafter"/>
</dbReference>
<sequence>MADLATLASRIRELRRLQGISQTQLAGKDLSPSYISLLEAGKRTPTPQVLTLLARRLHCEPAYLLSCLEETRREDLEVELRYAELSLSSGDAEEALRRFRAVQNQATSQELSDVRLTAEWGATRALEALGRLEEAVFAYERLREEAHRSRGRVPWLAVVIALCRCYRELGDLSRGIDVGETALEQLQNLRIVPDTLGVELISTLVGLYFERGDVHRAAYLAQTAVEQAEAMGDRQARGAAYWNASLVAYNQGRTGDGLLLAEKALAMYAEEANERALARLRLAYASILLGHQPPDVDKALQLLDSAAEQLARHGSVVDQACCDVERARAVLLRDDSDRAIEYARSALDRLGGEHRLESAEAQIVLASAYVKRGDQKAASEACEQAAMLLEASGSSRQVAAAWTELAELLDKLGRPERAVWAYRQSVRRLGVRPAAIAGNPEGVKTG</sequence>
<dbReference type="Proteomes" id="UP000070188">
    <property type="component" value="Unassembled WGS sequence"/>
</dbReference>
<dbReference type="CDD" id="cd00093">
    <property type="entry name" value="HTH_XRE"/>
    <property type="match status" value="1"/>
</dbReference>
<reference evidence="6" key="3">
    <citation type="submission" date="2015-04" db="EMBL/GenBank/DDBJ databases">
        <title>Physiological reanalysis, assessment of diazotrophy, and genome sequences of multiple isolates of Streptomyces thermoautotrophicus.</title>
        <authorList>
            <person name="MacKellar D.C."/>
            <person name="Lieber L."/>
            <person name="Norman J."/>
            <person name="Bolger A."/>
            <person name="Tobin C."/>
            <person name="Murray J.W."/>
            <person name="Chang R."/>
            <person name="Ford T."/>
            <person name="Nguyen P.Q."/>
            <person name="Woodward J."/>
            <person name="Permingeat H."/>
            <person name="Joshi N.S."/>
            <person name="Silver P.A."/>
            <person name="Usadel B."/>
            <person name="Rutherford A.W."/>
            <person name="Friesen M."/>
            <person name="Prell J."/>
        </authorList>
    </citation>
    <scope>NUCLEOTIDE SEQUENCE [LARGE SCALE GENOMIC DNA]</scope>
    <source>
        <strain evidence="6">H1</strain>
    </source>
</reference>
<comment type="caution">
    <text evidence="5">The sequence shown here is derived from an EMBL/GenBank/DDBJ whole genome shotgun (WGS) entry which is preliminary data.</text>
</comment>
<proteinExistence type="predicted"/>
<evidence type="ECO:0000256" key="1">
    <source>
        <dbReference type="ARBA" id="ARBA00023125"/>
    </source>
</evidence>
<dbReference type="SUPFAM" id="SSF47413">
    <property type="entry name" value="lambda repressor-like DNA-binding domains"/>
    <property type="match status" value="1"/>
</dbReference>
<dbReference type="PANTHER" id="PTHR46797">
    <property type="entry name" value="HTH-TYPE TRANSCRIPTIONAL REGULATOR"/>
    <property type="match status" value="1"/>
</dbReference>
<reference evidence="3" key="4">
    <citation type="submission" date="2015-04" db="EMBL/GenBank/DDBJ databases">
        <title>Physiological reanalysis, assessment of diazotrophy, and genome sequences of multiple isolates of Streptomyces thermoautotrophicus.</title>
        <authorList>
            <person name="MacKellar D.C."/>
            <person name="Lieber L."/>
            <person name="Norman J."/>
            <person name="Bolger A."/>
            <person name="Tobin C."/>
            <person name="Murray J.W."/>
            <person name="Woodward J."/>
            <person name="Friesen M."/>
            <person name="Prell J."/>
        </authorList>
    </citation>
    <scope>NUCLEOTIDE SEQUENCE [LARGE SCALE GENOMIC DNA]</scope>
    <source>
        <strain evidence="3">H1</strain>
    </source>
</reference>
<gene>
    <name evidence="3" type="ORF">LI90_1403</name>
    <name evidence="4" type="ORF">TH66_07915</name>
    <name evidence="5" type="ORF">TR74_16560</name>
</gene>
<evidence type="ECO:0000313" key="5">
    <source>
        <dbReference type="EMBL" id="KWX08078.1"/>
    </source>
</evidence>
<evidence type="ECO:0000259" key="2">
    <source>
        <dbReference type="PROSITE" id="PS50943"/>
    </source>
</evidence>
<dbReference type="EMBL" id="JYIK01001013">
    <property type="protein sequence ID" value="KWX08078.1"/>
    <property type="molecule type" value="Genomic_DNA"/>
</dbReference>
<evidence type="ECO:0000313" key="7">
    <source>
        <dbReference type="Proteomes" id="UP000070598"/>
    </source>
</evidence>
<dbReference type="Gene3D" id="1.10.260.40">
    <property type="entry name" value="lambda repressor-like DNA-binding domains"/>
    <property type="match status" value="1"/>
</dbReference>
<feature type="domain" description="HTH cro/C1-type" evidence="2">
    <location>
        <begin position="11"/>
        <end position="64"/>
    </location>
</feature>
<evidence type="ECO:0000313" key="8">
    <source>
        <dbReference type="Proteomes" id="UP000070659"/>
    </source>
</evidence>